<evidence type="ECO:0000256" key="2">
    <source>
        <dbReference type="ARBA" id="ARBA00022448"/>
    </source>
</evidence>
<evidence type="ECO:0000256" key="3">
    <source>
        <dbReference type="ARBA" id="ARBA00022475"/>
    </source>
</evidence>
<keyword evidence="4 7" id="KW-0812">Transmembrane</keyword>
<evidence type="ECO:0000256" key="6">
    <source>
        <dbReference type="ARBA" id="ARBA00023136"/>
    </source>
</evidence>
<evidence type="ECO:0000256" key="4">
    <source>
        <dbReference type="ARBA" id="ARBA00022692"/>
    </source>
</evidence>
<proteinExistence type="predicted"/>
<name>D6PKQ0_9ZZZZ</name>
<evidence type="ECO:0000256" key="5">
    <source>
        <dbReference type="ARBA" id="ARBA00022989"/>
    </source>
</evidence>
<dbReference type="AlphaFoldDB" id="D6PKQ0"/>
<organism evidence="8">
    <name type="scientific">uncultured organism MedDCM-OCT-S08-C1688</name>
    <dbReference type="NCBI Taxonomy" id="743632"/>
    <lineage>
        <taxon>unclassified sequences</taxon>
        <taxon>environmental samples</taxon>
    </lineage>
</organism>
<dbReference type="GO" id="GO:0005886">
    <property type="term" value="C:plasma membrane"/>
    <property type="evidence" value="ECO:0007669"/>
    <property type="project" value="UniProtKB-SubCell"/>
</dbReference>
<feature type="transmembrane region" description="Helical" evidence="7">
    <location>
        <begin position="12"/>
        <end position="35"/>
    </location>
</feature>
<feature type="transmembrane region" description="Helical" evidence="7">
    <location>
        <begin position="85"/>
        <end position="104"/>
    </location>
</feature>
<accession>D6PKQ0</accession>
<dbReference type="GO" id="GO:0042910">
    <property type="term" value="F:xenobiotic transmembrane transporter activity"/>
    <property type="evidence" value="ECO:0007669"/>
    <property type="project" value="InterPro"/>
</dbReference>
<dbReference type="Pfam" id="PF01554">
    <property type="entry name" value="MatE"/>
    <property type="match status" value="1"/>
</dbReference>
<keyword evidence="5 7" id="KW-1133">Transmembrane helix</keyword>
<dbReference type="InterPro" id="IPR052031">
    <property type="entry name" value="Membrane_Transporter-Flippase"/>
</dbReference>
<dbReference type="PANTHER" id="PTHR43549">
    <property type="entry name" value="MULTIDRUG RESISTANCE PROTEIN YPNP-RELATED"/>
    <property type="match status" value="1"/>
</dbReference>
<evidence type="ECO:0000256" key="1">
    <source>
        <dbReference type="ARBA" id="ARBA00004651"/>
    </source>
</evidence>
<dbReference type="InterPro" id="IPR002528">
    <property type="entry name" value="MATE_fam"/>
</dbReference>
<keyword evidence="2" id="KW-0813">Transport</keyword>
<dbReference type="GO" id="GO:0015297">
    <property type="term" value="F:antiporter activity"/>
    <property type="evidence" value="ECO:0007669"/>
    <property type="project" value="InterPro"/>
</dbReference>
<keyword evidence="3" id="KW-1003">Cell membrane</keyword>
<feature type="transmembrane region" description="Helical" evidence="7">
    <location>
        <begin position="110"/>
        <end position="132"/>
    </location>
</feature>
<dbReference type="EMBL" id="GU943131">
    <property type="protein sequence ID" value="ADD96301.1"/>
    <property type="molecule type" value="Genomic_DNA"/>
</dbReference>
<dbReference type="PANTHER" id="PTHR43549:SF3">
    <property type="entry name" value="MULTIDRUG RESISTANCE PROTEIN YPNP-RELATED"/>
    <property type="match status" value="1"/>
</dbReference>
<evidence type="ECO:0000256" key="7">
    <source>
        <dbReference type="SAM" id="Phobius"/>
    </source>
</evidence>
<evidence type="ECO:0000313" key="8">
    <source>
        <dbReference type="EMBL" id="ADD96301.1"/>
    </source>
</evidence>
<feature type="transmembrane region" description="Helical" evidence="7">
    <location>
        <begin position="47"/>
        <end position="73"/>
    </location>
</feature>
<protein>
    <submittedName>
        <fullName evidence="8">Uncharacterized protein</fullName>
    </submittedName>
</protein>
<sequence length="156" mass="16617">MGAGNRERVRRAVFLGHVFALGWGAFAYVVLYIFSPSVIALATDDELVAQAALTYLLIVPLGIGLMGVTANAWNSFNALGHPMPPLVMSAVQMLCLTLPLALLGNSLFGFAGIFIGGLVSQLLGALAAFTWLQRTIKNEPMGSKSPRQKDQLAEAQ</sequence>
<reference evidence="8" key="1">
    <citation type="journal article" date="2010" name="ISME J.">
        <title>Metagenome of the Mediterranean deep chlorophyll maximum studied by direct and fosmid library 454 pyrosequencing.</title>
        <authorList>
            <person name="Ghai R."/>
            <person name="Martin-Cuadrado A.B."/>
            <person name="Molto A.G."/>
            <person name="Heredia I.G."/>
            <person name="Cabrera R."/>
            <person name="Martin J."/>
            <person name="Verdu M."/>
            <person name="Deschamps P."/>
            <person name="Moreira D."/>
            <person name="Lopez-Garcia P."/>
            <person name="Mira A."/>
            <person name="Rodriguez-Valera F."/>
        </authorList>
    </citation>
    <scope>NUCLEOTIDE SEQUENCE</scope>
</reference>
<comment type="subcellular location">
    <subcellularLocation>
        <location evidence="1">Cell membrane</location>
        <topology evidence="1">Multi-pass membrane protein</topology>
    </subcellularLocation>
</comment>
<keyword evidence="6 7" id="KW-0472">Membrane</keyword>